<gene>
    <name evidence="1" type="ORF">M2127_002114</name>
</gene>
<dbReference type="Proteomes" id="UP001161160">
    <property type="component" value="Unassembled WGS sequence"/>
</dbReference>
<protein>
    <submittedName>
        <fullName evidence="1">Transcriptional regulator with XRE-family HTH domain</fullName>
    </submittedName>
</protein>
<dbReference type="SUPFAM" id="SSF47413">
    <property type="entry name" value="lambda repressor-like DNA-binding domains"/>
    <property type="match status" value="1"/>
</dbReference>
<accession>A0AA43MAR7</accession>
<dbReference type="Gene3D" id="1.10.260.40">
    <property type="entry name" value="lambda repressor-like DNA-binding domains"/>
    <property type="match status" value="1"/>
</dbReference>
<name>A0AA43MAR7_9BURK</name>
<sequence>MFTSAQLRAARAILKWSLVELSEKSSIGTSTLKRLEAADGMPNGHLSTFTKLIEVFAKAGVQFIGTPEDGPGVRLFNKD</sequence>
<reference evidence="1" key="1">
    <citation type="submission" date="2023-04" db="EMBL/GenBank/DDBJ databases">
        <title>Genome Encyclopedia of Bacteria and Archaea VI: Functional Genomics of Type Strains.</title>
        <authorList>
            <person name="Whitman W."/>
        </authorList>
    </citation>
    <scope>NUCLEOTIDE SEQUENCE</scope>
    <source>
        <strain evidence="1">Enz.4-51</strain>
    </source>
</reference>
<dbReference type="AlphaFoldDB" id="A0AA43MAR7"/>
<organism evidence="1 2">
    <name type="scientific">Polynucleobacter sphagniphilus</name>
    <dbReference type="NCBI Taxonomy" id="1743169"/>
    <lineage>
        <taxon>Bacteria</taxon>
        <taxon>Pseudomonadati</taxon>
        <taxon>Pseudomonadota</taxon>
        <taxon>Betaproteobacteria</taxon>
        <taxon>Burkholderiales</taxon>
        <taxon>Burkholderiaceae</taxon>
        <taxon>Polynucleobacter</taxon>
    </lineage>
</organism>
<proteinExistence type="predicted"/>
<dbReference type="EMBL" id="JARXYA010000014">
    <property type="protein sequence ID" value="MDH6504785.1"/>
    <property type="molecule type" value="Genomic_DNA"/>
</dbReference>
<dbReference type="CDD" id="cd00093">
    <property type="entry name" value="HTH_XRE"/>
    <property type="match status" value="1"/>
</dbReference>
<dbReference type="InterPro" id="IPR001387">
    <property type="entry name" value="Cro/C1-type_HTH"/>
</dbReference>
<dbReference type="InterPro" id="IPR010982">
    <property type="entry name" value="Lambda_DNA-bd_dom_sf"/>
</dbReference>
<keyword evidence="2" id="KW-1185">Reference proteome</keyword>
<comment type="caution">
    <text evidence="1">The sequence shown here is derived from an EMBL/GenBank/DDBJ whole genome shotgun (WGS) entry which is preliminary data.</text>
</comment>
<dbReference type="GO" id="GO:0003677">
    <property type="term" value="F:DNA binding"/>
    <property type="evidence" value="ECO:0007669"/>
    <property type="project" value="InterPro"/>
</dbReference>
<evidence type="ECO:0000313" key="2">
    <source>
        <dbReference type="Proteomes" id="UP001161160"/>
    </source>
</evidence>
<evidence type="ECO:0000313" key="1">
    <source>
        <dbReference type="EMBL" id="MDH6504785.1"/>
    </source>
</evidence>